<dbReference type="SUPFAM" id="SSF53850">
    <property type="entry name" value="Periplasmic binding protein-like II"/>
    <property type="match status" value="1"/>
</dbReference>
<evidence type="ECO:0000256" key="5">
    <source>
        <dbReference type="SAM" id="SignalP"/>
    </source>
</evidence>
<reference evidence="7 8" key="1">
    <citation type="submission" date="2023-10" db="EMBL/GenBank/DDBJ databases">
        <title>Bacteria for the degradation of biodegradable plastic PBAT(Polybutylene adipate terephthalate).</title>
        <authorList>
            <person name="Weon H.-Y."/>
            <person name="Yeon J."/>
        </authorList>
    </citation>
    <scope>NUCLEOTIDE SEQUENCE [LARGE SCALE GENOMIC DNA]</scope>
    <source>
        <strain evidence="7 8">SBD 7-3</strain>
    </source>
</reference>
<dbReference type="PANTHER" id="PTHR30024">
    <property type="entry name" value="ALIPHATIC SULFONATES-BINDING PROTEIN-RELATED"/>
    <property type="match status" value="1"/>
</dbReference>
<comment type="subcellular location">
    <subcellularLocation>
        <location evidence="1">Periplasm</location>
    </subcellularLocation>
</comment>
<evidence type="ECO:0000256" key="1">
    <source>
        <dbReference type="ARBA" id="ARBA00004418"/>
    </source>
</evidence>
<feature type="domain" description="Solute-binding protein family 3/N-terminal" evidence="6">
    <location>
        <begin position="20"/>
        <end position="236"/>
    </location>
</feature>
<dbReference type="PANTHER" id="PTHR30024:SF47">
    <property type="entry name" value="TAURINE-BINDING PERIPLASMIC PROTEIN"/>
    <property type="match status" value="1"/>
</dbReference>
<protein>
    <submittedName>
        <fullName evidence="7">NrtA/SsuA/CpmA family ABC transporter substrate-binding protein</fullName>
    </submittedName>
</protein>
<comment type="similarity">
    <text evidence="2">Belongs to the bacterial solute-binding protein SsuA/TauA family.</text>
</comment>
<evidence type="ECO:0000313" key="7">
    <source>
        <dbReference type="EMBL" id="WOB07108.1"/>
    </source>
</evidence>
<dbReference type="EMBL" id="CP136336">
    <property type="protein sequence ID" value="WOB07108.1"/>
    <property type="molecule type" value="Genomic_DNA"/>
</dbReference>
<feature type="signal peptide" evidence="5">
    <location>
        <begin position="1"/>
        <end position="18"/>
    </location>
</feature>
<dbReference type="InterPro" id="IPR001638">
    <property type="entry name" value="Solute-binding_3/MltF_N"/>
</dbReference>
<proteinExistence type="inferred from homology"/>
<evidence type="ECO:0000256" key="3">
    <source>
        <dbReference type="ARBA" id="ARBA00022448"/>
    </source>
</evidence>
<gene>
    <name evidence="7" type="ORF">RXV79_19570</name>
</gene>
<dbReference type="RefSeq" id="WP_316699782.1">
    <property type="nucleotide sequence ID" value="NZ_CP136336.1"/>
</dbReference>
<feature type="chain" id="PRO_5047077802" evidence="5">
    <location>
        <begin position="19"/>
        <end position="330"/>
    </location>
</feature>
<sequence>MLRFLFILLVSLVTSAQATTVRVGFQTGDINTLLMYAAQTGQFARNGVEVKLTPFPAGPAMLPALAAGEIDLAWMGEFPAVTGFSNGMPIEILMMERLDFTNVRLVVNPAAGIQTVADLKGKKVAVSVGSTSHNHLLRALSQAGLRQDEVTIVNLSPANMPPAYVAGQVDAALTWEPNVGLMEKAGARPIATTRSLGMITGGIWVARQAFTKDSPAAVQGFLKTWREAQKTYVANPSEVRQYEAKRVGQSAQEFDALIARQTASHPSFEQLLTADFMGPPGKELDSRLMKHLQAIGAFLVAEKRISATPANWAPIFNTRPIQDFLRAEKP</sequence>
<dbReference type="Pfam" id="PF09084">
    <property type="entry name" value="NMT1"/>
    <property type="match status" value="1"/>
</dbReference>
<dbReference type="NCBIfam" id="TIGR01728">
    <property type="entry name" value="SsuA_fam"/>
    <property type="match status" value="1"/>
</dbReference>
<dbReference type="Gene3D" id="3.40.190.10">
    <property type="entry name" value="Periplasmic binding protein-like II"/>
    <property type="match status" value="2"/>
</dbReference>
<dbReference type="CDD" id="cd01008">
    <property type="entry name" value="PBP2_NrtA_SsuA_CpmA_like"/>
    <property type="match status" value="1"/>
</dbReference>
<dbReference type="InterPro" id="IPR015168">
    <property type="entry name" value="SsuA/THI5"/>
</dbReference>
<accession>A0ABZ0CW69</accession>
<name>A0ABZ0CW69_9BURK</name>
<dbReference type="Proteomes" id="UP001303946">
    <property type="component" value="Chromosome"/>
</dbReference>
<keyword evidence="4 5" id="KW-0732">Signal</keyword>
<keyword evidence="3" id="KW-0813">Transport</keyword>
<evidence type="ECO:0000313" key="8">
    <source>
        <dbReference type="Proteomes" id="UP001303946"/>
    </source>
</evidence>
<evidence type="ECO:0000256" key="4">
    <source>
        <dbReference type="ARBA" id="ARBA00022729"/>
    </source>
</evidence>
<evidence type="ECO:0000256" key="2">
    <source>
        <dbReference type="ARBA" id="ARBA00010742"/>
    </source>
</evidence>
<keyword evidence="8" id="KW-1185">Reference proteome</keyword>
<dbReference type="SMART" id="SM00062">
    <property type="entry name" value="PBPb"/>
    <property type="match status" value="1"/>
</dbReference>
<dbReference type="InterPro" id="IPR010067">
    <property type="entry name" value="ABC_SsuA_sub-bd"/>
</dbReference>
<organism evidence="7 8">
    <name type="scientific">Piscinibacter gummiphilus</name>
    <dbReference type="NCBI Taxonomy" id="946333"/>
    <lineage>
        <taxon>Bacteria</taxon>
        <taxon>Pseudomonadati</taxon>
        <taxon>Pseudomonadota</taxon>
        <taxon>Betaproteobacteria</taxon>
        <taxon>Burkholderiales</taxon>
        <taxon>Sphaerotilaceae</taxon>
        <taxon>Piscinibacter</taxon>
    </lineage>
</organism>
<evidence type="ECO:0000259" key="6">
    <source>
        <dbReference type="SMART" id="SM00062"/>
    </source>
</evidence>